<sequence>RVTIPNKMEIRLTEAETELCALLDGCTNWMREHHEINTSCRIAGGWVRDKVRI</sequence>
<protein>
    <recommendedName>
        <fullName evidence="3">Poly A polymerase head domain-containing protein</fullName>
    </recommendedName>
</protein>
<proteinExistence type="predicted"/>
<dbReference type="STRING" id="745531.A0A0C3S1Q5"/>
<name>A0A0C3S1Q5_PHLG1</name>
<dbReference type="AlphaFoldDB" id="A0A0C3S1Q5"/>
<dbReference type="EMBL" id="KN840625">
    <property type="protein sequence ID" value="KIP03257.1"/>
    <property type="molecule type" value="Genomic_DNA"/>
</dbReference>
<organism evidence="1 2">
    <name type="scientific">Phlebiopsis gigantea (strain 11061_1 CR5-6)</name>
    <name type="common">White-rot fungus</name>
    <name type="synonym">Peniophora gigantea</name>
    <dbReference type="NCBI Taxonomy" id="745531"/>
    <lineage>
        <taxon>Eukaryota</taxon>
        <taxon>Fungi</taxon>
        <taxon>Dikarya</taxon>
        <taxon>Basidiomycota</taxon>
        <taxon>Agaricomycotina</taxon>
        <taxon>Agaricomycetes</taxon>
        <taxon>Polyporales</taxon>
        <taxon>Phanerochaetaceae</taxon>
        <taxon>Phlebiopsis</taxon>
    </lineage>
</organism>
<evidence type="ECO:0000313" key="1">
    <source>
        <dbReference type="EMBL" id="KIP03257.1"/>
    </source>
</evidence>
<dbReference type="HOGENOM" id="CLU_3074337_0_0_1"/>
<reference evidence="1 2" key="1">
    <citation type="journal article" date="2014" name="PLoS Genet.">
        <title>Analysis of the Phlebiopsis gigantea genome, transcriptome and secretome provides insight into its pioneer colonization strategies of wood.</title>
        <authorList>
            <person name="Hori C."/>
            <person name="Ishida T."/>
            <person name="Igarashi K."/>
            <person name="Samejima M."/>
            <person name="Suzuki H."/>
            <person name="Master E."/>
            <person name="Ferreira P."/>
            <person name="Ruiz-Duenas F.J."/>
            <person name="Held B."/>
            <person name="Canessa P."/>
            <person name="Larrondo L.F."/>
            <person name="Schmoll M."/>
            <person name="Druzhinina I.S."/>
            <person name="Kubicek C.P."/>
            <person name="Gaskell J.A."/>
            <person name="Kersten P."/>
            <person name="St John F."/>
            <person name="Glasner J."/>
            <person name="Sabat G."/>
            <person name="Splinter BonDurant S."/>
            <person name="Syed K."/>
            <person name="Yadav J."/>
            <person name="Mgbeahuruike A.C."/>
            <person name="Kovalchuk A."/>
            <person name="Asiegbu F.O."/>
            <person name="Lackner G."/>
            <person name="Hoffmeister D."/>
            <person name="Rencoret J."/>
            <person name="Gutierrez A."/>
            <person name="Sun H."/>
            <person name="Lindquist E."/>
            <person name="Barry K."/>
            <person name="Riley R."/>
            <person name="Grigoriev I.V."/>
            <person name="Henrissat B."/>
            <person name="Kues U."/>
            <person name="Berka R.M."/>
            <person name="Martinez A.T."/>
            <person name="Covert S.F."/>
            <person name="Blanchette R.A."/>
            <person name="Cullen D."/>
        </authorList>
    </citation>
    <scope>NUCLEOTIDE SEQUENCE [LARGE SCALE GENOMIC DNA]</scope>
    <source>
        <strain evidence="1 2">11061_1 CR5-6</strain>
    </source>
</reference>
<accession>A0A0C3S1Q5</accession>
<evidence type="ECO:0008006" key="3">
    <source>
        <dbReference type="Google" id="ProtNLM"/>
    </source>
</evidence>
<evidence type="ECO:0000313" key="2">
    <source>
        <dbReference type="Proteomes" id="UP000053257"/>
    </source>
</evidence>
<feature type="non-terminal residue" evidence="1">
    <location>
        <position position="1"/>
    </location>
</feature>
<gene>
    <name evidence="1" type="ORF">PHLGIDRAFT_53171</name>
</gene>
<dbReference type="Proteomes" id="UP000053257">
    <property type="component" value="Unassembled WGS sequence"/>
</dbReference>
<dbReference type="OrthoDB" id="3035836at2759"/>
<feature type="non-terminal residue" evidence="1">
    <location>
        <position position="53"/>
    </location>
</feature>
<keyword evidence="2" id="KW-1185">Reference proteome</keyword>